<keyword evidence="6" id="KW-1133">Transmembrane helix</keyword>
<evidence type="ECO:0000256" key="3">
    <source>
        <dbReference type="ARBA" id="ARBA00023006"/>
    </source>
</evidence>
<dbReference type="PROSITE" id="PS51352">
    <property type="entry name" value="THIOREDOXIN_2"/>
    <property type="match status" value="1"/>
</dbReference>
<proteinExistence type="predicted"/>
<accession>A0ABM1SF24</accession>
<dbReference type="InterPro" id="IPR001623">
    <property type="entry name" value="DnaJ_domain"/>
</dbReference>
<feature type="transmembrane region" description="Helical" evidence="6">
    <location>
        <begin position="536"/>
        <end position="560"/>
    </location>
</feature>
<protein>
    <recommendedName>
        <fullName evidence="2">DnaJ homolog subfamily C member 16</fullName>
    </recommendedName>
    <alternativeName>
        <fullName evidence="5">Endoplasmic reticulum DNA J domain-containing protein 8</fullName>
    </alternativeName>
</protein>
<dbReference type="PROSITE" id="PS00636">
    <property type="entry name" value="DNAJ_1"/>
    <property type="match status" value="1"/>
</dbReference>
<evidence type="ECO:0000259" key="8">
    <source>
        <dbReference type="PROSITE" id="PS51352"/>
    </source>
</evidence>
<dbReference type="InterPro" id="IPR036249">
    <property type="entry name" value="Thioredoxin-like_sf"/>
</dbReference>
<reference evidence="10" key="1">
    <citation type="submission" date="2025-08" db="UniProtKB">
        <authorList>
            <consortium name="RefSeq"/>
        </authorList>
    </citation>
    <scope>IDENTIFICATION</scope>
    <source>
        <tissue evidence="10">Muscle</tissue>
    </source>
</reference>
<dbReference type="InterPro" id="IPR052448">
    <property type="entry name" value="DnaJ_C16_autophagy_reg"/>
</dbReference>
<dbReference type="PROSITE" id="PS50076">
    <property type="entry name" value="DNAJ_2"/>
    <property type="match status" value="1"/>
</dbReference>
<keyword evidence="6" id="KW-0812">Transmembrane</keyword>
<dbReference type="SMART" id="SM00271">
    <property type="entry name" value="DnaJ"/>
    <property type="match status" value="1"/>
</dbReference>
<evidence type="ECO:0000256" key="2">
    <source>
        <dbReference type="ARBA" id="ARBA00020921"/>
    </source>
</evidence>
<dbReference type="InterPro" id="IPR036869">
    <property type="entry name" value="J_dom_sf"/>
</dbReference>
<dbReference type="InterPro" id="IPR018253">
    <property type="entry name" value="DnaJ_domain_CS"/>
</dbReference>
<evidence type="ECO:0000259" key="7">
    <source>
        <dbReference type="PROSITE" id="PS50076"/>
    </source>
</evidence>
<evidence type="ECO:0000313" key="9">
    <source>
        <dbReference type="Proteomes" id="UP000694941"/>
    </source>
</evidence>
<sequence>MHDLKFQCSNEFLIFIISIILVVQGLRDPYKTLGVKSSASVQEIKQAYKRLVRQWHPDKNEEPGTESRFIEINKAYELLMDPERKQLFDRQGTIEDIPNFRRRPDYSQIHRFEFDPFDSFFNHGEFKFTFDEGSIYHKYTITSRAYENHIIPASTIRPYLIFFYDQLCAPCIHTEPIWQKIASELEPIGVGLAAIHMQNEPALAKKLGVNSLPYLIGVIDGRHIHYKNDLLSFRKIIEFTRKLFPYKTVVNVKDNSLEKFLNGWSDNKVRALFFSQVEPPRLRYLLLAYQYNTHASFGFIKLGSPGIDETCRHYGVNKQMDSLLVFNENVTSPVATLSMGELAPQTMRDVLEANKFLLLPRLSSQHLFDQLCPPEAAKSRKQLCVILITQNTQTHDPYRAVMRDFIQYSTYPREKVRFMFIFKEKQEEFVNALSTGEGAPEKPDLHVVILWRQEFDKVRYQWLEAKWSIKPDAMNNTKKKLEENLQQLIQTTEGLPYHAKVASLSDEQARGLFSRIVNRLIIMGDVLRDNISRQEVLPAISVVLSVAFIIIVGYVMSYLVQLEEQNIQEKYRREGKQPPGVCGKSRKQRNLDLLRTIEKKTCNKLYTNHVKQCAASYTREEHKLNIHELRGETYNGLVRLLKPGFRTIVLLVDKESKSKLLPKFYKIVYPYRKNKSLMFAFLMVEKNLDWYRRILLQTLGESRELNINPKNCIGTVLSLNGHRKYFCVYHAKHAEPRKGHSSFKQSKKVDGISGDFMGFEESYSESESSDIEAGGFLKREDDDVESYNILFQEHLLDRLSNWLDRLFEGTTQRYYIQYWPENMK</sequence>
<evidence type="ECO:0000256" key="4">
    <source>
        <dbReference type="ARBA" id="ARBA00035002"/>
    </source>
</evidence>
<feature type="domain" description="J" evidence="7">
    <location>
        <begin position="28"/>
        <end position="92"/>
    </location>
</feature>
<evidence type="ECO:0000256" key="6">
    <source>
        <dbReference type="SAM" id="Phobius"/>
    </source>
</evidence>
<name>A0ABM1SF24_LIMPO</name>
<organism evidence="9 10">
    <name type="scientific">Limulus polyphemus</name>
    <name type="common">Atlantic horseshoe crab</name>
    <dbReference type="NCBI Taxonomy" id="6850"/>
    <lineage>
        <taxon>Eukaryota</taxon>
        <taxon>Metazoa</taxon>
        <taxon>Ecdysozoa</taxon>
        <taxon>Arthropoda</taxon>
        <taxon>Chelicerata</taxon>
        <taxon>Merostomata</taxon>
        <taxon>Xiphosura</taxon>
        <taxon>Limulidae</taxon>
        <taxon>Limulus</taxon>
    </lineage>
</organism>
<comment type="function">
    <text evidence="4">Plays an important role in regulating the size of autophagosomes during the formation process.</text>
</comment>
<gene>
    <name evidence="10" type="primary">LOC106459946</name>
</gene>
<dbReference type="PANTHER" id="PTHR44303">
    <property type="entry name" value="DNAJ HOMOLOG SUBFAMILY C MEMBER 16"/>
    <property type="match status" value="1"/>
</dbReference>
<dbReference type="Pfam" id="PF00085">
    <property type="entry name" value="Thioredoxin"/>
    <property type="match status" value="1"/>
</dbReference>
<dbReference type="PANTHER" id="PTHR44303:SF2">
    <property type="entry name" value="DNAJ HOMOLOG SUBFAMILY C MEMBER 16"/>
    <property type="match status" value="1"/>
</dbReference>
<comment type="subcellular location">
    <subcellularLocation>
        <location evidence="1">Endoplasmic reticulum membrane</location>
        <topology evidence="1">Single-pass type IV membrane protein</topology>
    </subcellularLocation>
</comment>
<keyword evidence="3" id="KW-0072">Autophagy</keyword>
<keyword evidence="9" id="KW-1185">Reference proteome</keyword>
<dbReference type="Proteomes" id="UP000694941">
    <property type="component" value="Unplaced"/>
</dbReference>
<dbReference type="SUPFAM" id="SSF46565">
    <property type="entry name" value="Chaperone J-domain"/>
    <property type="match status" value="1"/>
</dbReference>
<dbReference type="GeneID" id="106459946"/>
<dbReference type="PRINTS" id="PR00625">
    <property type="entry name" value="JDOMAIN"/>
</dbReference>
<dbReference type="SUPFAM" id="SSF52833">
    <property type="entry name" value="Thioredoxin-like"/>
    <property type="match status" value="1"/>
</dbReference>
<dbReference type="Gene3D" id="1.10.287.110">
    <property type="entry name" value="DnaJ domain"/>
    <property type="match status" value="1"/>
</dbReference>
<dbReference type="RefSeq" id="XP_022242229.1">
    <property type="nucleotide sequence ID" value="XM_022386521.1"/>
</dbReference>
<dbReference type="CDD" id="cd06257">
    <property type="entry name" value="DnaJ"/>
    <property type="match status" value="1"/>
</dbReference>
<dbReference type="Gene3D" id="3.40.30.10">
    <property type="entry name" value="Glutaredoxin"/>
    <property type="match status" value="1"/>
</dbReference>
<evidence type="ECO:0000256" key="5">
    <source>
        <dbReference type="ARBA" id="ARBA00035043"/>
    </source>
</evidence>
<keyword evidence="6" id="KW-0472">Membrane</keyword>
<feature type="domain" description="Thioredoxin" evidence="8">
    <location>
        <begin position="130"/>
        <end position="248"/>
    </location>
</feature>
<evidence type="ECO:0000313" key="10">
    <source>
        <dbReference type="RefSeq" id="XP_022242229.1"/>
    </source>
</evidence>
<evidence type="ECO:0000256" key="1">
    <source>
        <dbReference type="ARBA" id="ARBA00004163"/>
    </source>
</evidence>
<dbReference type="Pfam" id="PF00226">
    <property type="entry name" value="DnaJ"/>
    <property type="match status" value="1"/>
</dbReference>
<dbReference type="InterPro" id="IPR013766">
    <property type="entry name" value="Thioredoxin_domain"/>
</dbReference>